<dbReference type="InterPro" id="IPR038009">
    <property type="entry name" value="GlmU_C_LbH"/>
</dbReference>
<reference evidence="20" key="1">
    <citation type="submission" date="2023-07" db="EMBL/GenBank/DDBJ databases">
        <title>Gilvimarinus algae sp. nov., isolated from the surface of Kelp.</title>
        <authorList>
            <person name="Sun Y.Y."/>
            <person name="Gong Y."/>
            <person name="Du Z.J."/>
        </authorList>
    </citation>
    <scope>NUCLEOTIDE SEQUENCE</scope>
    <source>
        <strain evidence="20">SDUM040014</strain>
    </source>
</reference>
<feature type="binding site" evidence="18">
    <location>
        <position position="356"/>
    </location>
    <ligand>
        <name>UDP-N-acetyl-alpha-D-glucosamine</name>
        <dbReference type="ChEBI" id="CHEBI:57705"/>
    </ligand>
</feature>
<dbReference type="Pfam" id="PF00132">
    <property type="entry name" value="Hexapep"/>
    <property type="match status" value="1"/>
</dbReference>
<feature type="region of interest" description="Linker" evidence="18">
    <location>
        <begin position="235"/>
        <end position="255"/>
    </location>
</feature>
<dbReference type="CDD" id="cd03353">
    <property type="entry name" value="LbH_GlmU_C"/>
    <property type="match status" value="1"/>
</dbReference>
<dbReference type="InterPro" id="IPR050065">
    <property type="entry name" value="GlmU-like"/>
</dbReference>
<dbReference type="HAMAP" id="MF_01631">
    <property type="entry name" value="GlmU"/>
    <property type="match status" value="1"/>
</dbReference>
<feature type="binding site" evidence="18">
    <location>
        <position position="428"/>
    </location>
    <ligand>
        <name>acetyl-CoA</name>
        <dbReference type="ChEBI" id="CHEBI:57288"/>
    </ligand>
</feature>
<dbReference type="RefSeq" id="WP_302711788.1">
    <property type="nucleotide sequence ID" value="NZ_JAULRT010000035.1"/>
</dbReference>
<evidence type="ECO:0000256" key="8">
    <source>
        <dbReference type="ARBA" id="ARBA00022737"/>
    </source>
</evidence>
<dbReference type="CDD" id="cd02540">
    <property type="entry name" value="GT2_GlmU_N_bac"/>
    <property type="match status" value="1"/>
</dbReference>
<dbReference type="InterPro" id="IPR025877">
    <property type="entry name" value="MobA-like_NTP_Trfase"/>
</dbReference>
<dbReference type="EMBL" id="JAULRT010000035">
    <property type="protein sequence ID" value="MDO3381648.1"/>
    <property type="molecule type" value="Genomic_DNA"/>
</dbReference>
<keyword evidence="10 18" id="KW-0133">Cell shape</keyword>
<dbReference type="GO" id="GO:0019134">
    <property type="term" value="F:glucosamine-1-phosphate N-acetyltransferase activity"/>
    <property type="evidence" value="ECO:0007669"/>
    <property type="project" value="UniProtKB-EC"/>
</dbReference>
<feature type="region of interest" description="Pyrophosphorylase" evidence="18">
    <location>
        <begin position="1"/>
        <end position="234"/>
    </location>
</feature>
<evidence type="ECO:0000256" key="7">
    <source>
        <dbReference type="ARBA" id="ARBA00022723"/>
    </source>
</evidence>
<evidence type="ECO:0000256" key="3">
    <source>
        <dbReference type="ARBA" id="ARBA00007947"/>
    </source>
</evidence>
<dbReference type="SUPFAM" id="SSF53448">
    <property type="entry name" value="Nucleotide-diphospho-sugar transferases"/>
    <property type="match status" value="1"/>
</dbReference>
<dbReference type="InterPro" id="IPR011004">
    <property type="entry name" value="Trimer_LpxA-like_sf"/>
</dbReference>
<keyword evidence="21" id="KW-1185">Reference proteome</keyword>
<feature type="binding site" evidence="18">
    <location>
        <position position="371"/>
    </location>
    <ligand>
        <name>UDP-N-acetyl-alpha-D-glucosamine</name>
        <dbReference type="ChEBI" id="CHEBI:57705"/>
    </ligand>
</feature>
<dbReference type="PANTHER" id="PTHR43584:SF3">
    <property type="entry name" value="BIFUNCTIONAL PROTEIN GLMU"/>
    <property type="match status" value="1"/>
</dbReference>
<evidence type="ECO:0000256" key="10">
    <source>
        <dbReference type="ARBA" id="ARBA00022960"/>
    </source>
</evidence>
<evidence type="ECO:0000256" key="2">
    <source>
        <dbReference type="ARBA" id="ARBA00007707"/>
    </source>
</evidence>
<dbReference type="InterPro" id="IPR001451">
    <property type="entry name" value="Hexapep"/>
</dbReference>
<feature type="binding site" evidence="18">
    <location>
        <position position="27"/>
    </location>
    <ligand>
        <name>UDP-N-acetyl-alpha-D-glucosamine</name>
        <dbReference type="ChEBI" id="CHEBI:57705"/>
    </ligand>
</feature>
<evidence type="ECO:0000256" key="1">
    <source>
        <dbReference type="ARBA" id="ARBA00004496"/>
    </source>
</evidence>
<feature type="binding site" evidence="18">
    <location>
        <begin position="85"/>
        <end position="86"/>
    </location>
    <ligand>
        <name>UDP-N-acetyl-alpha-D-glucosamine</name>
        <dbReference type="ChEBI" id="CHEBI:57705"/>
    </ligand>
</feature>
<dbReference type="SUPFAM" id="SSF51161">
    <property type="entry name" value="Trimeric LpxA-like enzymes"/>
    <property type="match status" value="1"/>
</dbReference>
<evidence type="ECO:0000256" key="14">
    <source>
        <dbReference type="ARBA" id="ARBA00023316"/>
    </source>
</evidence>
<keyword evidence="6 18" id="KW-0548">Nucleotidyltransferase</keyword>
<feature type="binding site" evidence="18">
    <location>
        <position position="385"/>
    </location>
    <ligand>
        <name>acetyl-CoA</name>
        <dbReference type="ChEBI" id="CHEBI:57288"/>
    </ligand>
</feature>
<proteinExistence type="inferred from homology"/>
<feature type="binding site" evidence="18">
    <location>
        <position position="80"/>
    </location>
    <ligand>
        <name>UDP-N-acetyl-alpha-D-glucosamine</name>
        <dbReference type="ChEBI" id="CHEBI:57705"/>
    </ligand>
</feature>
<dbReference type="InterPro" id="IPR029044">
    <property type="entry name" value="Nucleotide-diphossugar_trans"/>
</dbReference>
<feature type="binding site" evidence="18">
    <location>
        <position position="232"/>
    </location>
    <ligand>
        <name>Mg(2+)</name>
        <dbReference type="ChEBI" id="CHEBI:18420"/>
    </ligand>
</feature>
<comment type="function">
    <text evidence="17 18">Catalyzes the last two sequential reactions in the de novo biosynthetic pathway for UDP-N-acetylglucosamine (UDP-GlcNAc). The C-terminal domain catalyzes the transfer of acetyl group from acetyl coenzyme A to glucosamine-1-phosphate (GlcN-1-P) to produce N-acetylglucosamine-1-phosphate (GlcNAc-1-P), which is converted into UDP-GlcNAc by the transfer of uridine 5-monophosphate (from uridine 5-triphosphate), a reaction catalyzed by the N-terminal domain.</text>
</comment>
<name>A0ABT8TCA2_9GAMM</name>
<keyword evidence="12 18" id="KW-0511">Multifunctional enzyme</keyword>
<organism evidence="20 21">
    <name type="scientific">Gilvimarinus algae</name>
    <dbReference type="NCBI Taxonomy" id="3058037"/>
    <lineage>
        <taxon>Bacteria</taxon>
        <taxon>Pseudomonadati</taxon>
        <taxon>Pseudomonadota</taxon>
        <taxon>Gammaproteobacteria</taxon>
        <taxon>Cellvibrionales</taxon>
        <taxon>Cellvibrionaceae</taxon>
        <taxon>Gilvimarinus</taxon>
    </lineage>
</organism>
<feature type="binding site" evidence="18">
    <location>
        <begin position="107"/>
        <end position="109"/>
    </location>
    <ligand>
        <name>UDP-N-acetyl-alpha-D-glucosamine</name>
        <dbReference type="ChEBI" id="CHEBI:57705"/>
    </ligand>
</feature>
<comment type="caution">
    <text evidence="20">The sequence shown here is derived from an EMBL/GenBank/DDBJ whole genome shotgun (WGS) entry which is preliminary data.</text>
</comment>
<comment type="subcellular location">
    <subcellularLocation>
        <location evidence="1 18">Cytoplasm</location>
    </subcellularLocation>
</comment>
<dbReference type="Pfam" id="PF12804">
    <property type="entry name" value="NTP_transf_3"/>
    <property type="match status" value="1"/>
</dbReference>
<dbReference type="Proteomes" id="UP001168380">
    <property type="component" value="Unassembled WGS sequence"/>
</dbReference>
<evidence type="ECO:0000256" key="12">
    <source>
        <dbReference type="ARBA" id="ARBA00023268"/>
    </source>
</evidence>
<feature type="binding site" evidence="18">
    <location>
        <position position="174"/>
    </location>
    <ligand>
        <name>UDP-N-acetyl-alpha-D-glucosamine</name>
        <dbReference type="ChEBI" id="CHEBI:57705"/>
    </ligand>
</feature>
<comment type="pathway">
    <text evidence="18">Bacterial outer membrane biogenesis; LPS lipid A biosynthesis.</text>
</comment>
<keyword evidence="4 18" id="KW-0963">Cytoplasm</keyword>
<keyword evidence="13 18" id="KW-0012">Acyltransferase</keyword>
<evidence type="ECO:0000256" key="17">
    <source>
        <dbReference type="ARBA" id="ARBA00049628"/>
    </source>
</evidence>
<keyword evidence="11 18" id="KW-0573">Peptidoglycan synthesis</keyword>
<comment type="similarity">
    <text evidence="3 18">In the N-terminal section; belongs to the N-acetylglucosamine-1-phosphate uridyltransferase family.</text>
</comment>
<feature type="binding site" evidence="18">
    <location>
        <position position="109"/>
    </location>
    <ligand>
        <name>Mg(2+)</name>
        <dbReference type="ChEBI" id="CHEBI:18420"/>
    </ligand>
</feature>
<dbReference type="EC" id="2.3.1.157" evidence="18"/>
<evidence type="ECO:0000256" key="13">
    <source>
        <dbReference type="ARBA" id="ARBA00023315"/>
    </source>
</evidence>
<feature type="binding site" evidence="18">
    <location>
        <position position="410"/>
    </location>
    <ligand>
        <name>acetyl-CoA</name>
        <dbReference type="ChEBI" id="CHEBI:57288"/>
    </ligand>
</feature>
<feature type="domain" description="MobA-like NTP transferase" evidence="19">
    <location>
        <begin position="11"/>
        <end position="126"/>
    </location>
</feature>
<evidence type="ECO:0000256" key="6">
    <source>
        <dbReference type="ARBA" id="ARBA00022695"/>
    </source>
</evidence>
<evidence type="ECO:0000313" key="21">
    <source>
        <dbReference type="Proteomes" id="UP001168380"/>
    </source>
</evidence>
<evidence type="ECO:0000256" key="9">
    <source>
        <dbReference type="ARBA" id="ARBA00022842"/>
    </source>
</evidence>
<dbReference type="NCBIfam" id="TIGR01173">
    <property type="entry name" value="glmU"/>
    <property type="match status" value="1"/>
</dbReference>
<feature type="binding site" evidence="18">
    <location>
        <position position="338"/>
    </location>
    <ligand>
        <name>UDP-N-acetyl-alpha-D-glucosamine</name>
        <dbReference type="ChEBI" id="CHEBI:57705"/>
    </ligand>
</feature>
<evidence type="ECO:0000259" key="19">
    <source>
        <dbReference type="Pfam" id="PF12804"/>
    </source>
</evidence>
<dbReference type="PANTHER" id="PTHR43584">
    <property type="entry name" value="NUCLEOTIDYL TRANSFERASE"/>
    <property type="match status" value="1"/>
</dbReference>
<feature type="binding site" evidence="18">
    <location>
        <position position="445"/>
    </location>
    <ligand>
        <name>acetyl-CoA</name>
        <dbReference type="ChEBI" id="CHEBI:57288"/>
    </ligand>
</feature>
<keyword evidence="9 18" id="KW-0460">Magnesium</keyword>
<dbReference type="InterPro" id="IPR005882">
    <property type="entry name" value="Bifunctional_GlmU"/>
</dbReference>
<dbReference type="Gene3D" id="3.90.550.10">
    <property type="entry name" value="Spore Coat Polysaccharide Biosynthesis Protein SpsA, Chain A"/>
    <property type="match status" value="1"/>
</dbReference>
<dbReference type="Gene3D" id="2.160.10.10">
    <property type="entry name" value="Hexapeptide repeat proteins"/>
    <property type="match status" value="1"/>
</dbReference>
<feature type="binding site" evidence="18">
    <location>
        <begin position="13"/>
        <end position="16"/>
    </location>
    <ligand>
        <name>UDP-N-acetyl-alpha-D-glucosamine</name>
        <dbReference type="ChEBI" id="CHEBI:57705"/>
    </ligand>
</feature>
<accession>A0ABT8TCA2</accession>
<feature type="binding site" evidence="18">
    <location>
        <position position="232"/>
    </location>
    <ligand>
        <name>UDP-N-acetyl-alpha-D-glucosamine</name>
        <dbReference type="ChEBI" id="CHEBI:57705"/>
    </ligand>
</feature>
<comment type="similarity">
    <text evidence="2 18">In the C-terminal section; belongs to the transferase hexapeptide repeat family.</text>
</comment>
<evidence type="ECO:0000256" key="5">
    <source>
        <dbReference type="ARBA" id="ARBA00022679"/>
    </source>
</evidence>
<comment type="cofactor">
    <cofactor evidence="18">
        <name>Mg(2+)</name>
        <dbReference type="ChEBI" id="CHEBI:18420"/>
    </cofactor>
    <text evidence="18">Binds 1 Mg(2+) ion per subunit.</text>
</comment>
<dbReference type="EC" id="2.7.7.23" evidence="18"/>
<dbReference type="GO" id="GO:0003977">
    <property type="term" value="F:UDP-N-acetylglucosamine diphosphorylase activity"/>
    <property type="evidence" value="ECO:0007669"/>
    <property type="project" value="UniProtKB-EC"/>
</dbReference>
<sequence>MIIEVLALDIVILAAGKGTRMRSTKPKVLQQIAGKSMLCHLLDTCSTLPGTAQHPILVLGYGRDQVASEVAGRELILVDQPEQLGTGHAVQQALPHLSDSGVTLILYGDVPLISADTLSALLLSAGDEALGLLTVVLGNPTGYGRILRDSDGRITQIVEEKDASAEQKAITEINTGIMAVPNSALKRWLGQLNNDNAQGEYYLTDIIAMASAEGIAINACQPSLGWEVEGVNNRIQQAKLERLYQRHLADTFMSQGLALADPGRFDCRGQLHFGEDVFIDINVIIEGEVSLGDGVTIGPNCVIKNSHIGAGSRIEANSVLEAAHVEERCSVGPYARLRPGTHLQKTARVGNFVEVKKSVIGVGSKVNHLSYIGDCDMGKGVNIGAGTITCNYDGVNKFRTEIGDDCFVGSNTALVAPVALASGTTVAAGSTITRSTGEHELAIARGKQRNIAGWQRPVKQ</sequence>
<evidence type="ECO:0000256" key="4">
    <source>
        <dbReference type="ARBA" id="ARBA00022490"/>
    </source>
</evidence>
<keyword evidence="5 18" id="KW-0808">Transferase</keyword>
<keyword evidence="14 18" id="KW-0961">Cell wall biogenesis/degradation</keyword>
<comment type="pathway">
    <text evidence="18">Nucleotide-sugar biosynthesis; UDP-N-acetyl-alpha-D-glucosamine biosynthesis; UDP-N-acetyl-alpha-D-glucosamine from N-acetyl-alpha-D-glucosamine 1-phosphate: step 1/1.</text>
</comment>
<comment type="subunit">
    <text evidence="18">Homotrimer.</text>
</comment>
<evidence type="ECO:0000256" key="16">
    <source>
        <dbReference type="ARBA" id="ARBA00048493"/>
    </source>
</evidence>
<dbReference type="Pfam" id="PF14602">
    <property type="entry name" value="Hexapep_2"/>
    <property type="match status" value="1"/>
</dbReference>
<comment type="catalytic activity">
    <reaction evidence="16 18">
        <text>N-acetyl-alpha-D-glucosamine 1-phosphate + UTP + H(+) = UDP-N-acetyl-alpha-D-glucosamine + diphosphate</text>
        <dbReference type="Rhea" id="RHEA:13509"/>
        <dbReference type="ChEBI" id="CHEBI:15378"/>
        <dbReference type="ChEBI" id="CHEBI:33019"/>
        <dbReference type="ChEBI" id="CHEBI:46398"/>
        <dbReference type="ChEBI" id="CHEBI:57705"/>
        <dbReference type="ChEBI" id="CHEBI:57776"/>
        <dbReference type="EC" id="2.7.7.23"/>
    </reaction>
</comment>
<feature type="active site" description="Proton acceptor" evidence="18">
    <location>
        <position position="368"/>
    </location>
</feature>
<feature type="binding site" evidence="18">
    <location>
        <begin position="391"/>
        <end position="392"/>
    </location>
    <ligand>
        <name>acetyl-CoA</name>
        <dbReference type="ChEBI" id="CHEBI:57288"/>
    </ligand>
</feature>
<keyword evidence="7 18" id="KW-0479">Metal-binding</keyword>
<evidence type="ECO:0000256" key="11">
    <source>
        <dbReference type="ARBA" id="ARBA00022984"/>
    </source>
</evidence>
<comment type="pathway">
    <text evidence="18">Nucleotide-sugar biosynthesis; UDP-N-acetyl-alpha-D-glucosamine biosynthesis; N-acetyl-alpha-D-glucosamine 1-phosphate from alpha-D-glucosamine 6-phosphate (route II): step 2/2.</text>
</comment>
<evidence type="ECO:0000256" key="15">
    <source>
        <dbReference type="ARBA" id="ARBA00048247"/>
    </source>
</evidence>
<feature type="binding site" evidence="18">
    <location>
        <position position="159"/>
    </location>
    <ligand>
        <name>UDP-N-acetyl-alpha-D-glucosamine</name>
        <dbReference type="ChEBI" id="CHEBI:57705"/>
    </ligand>
</feature>
<protein>
    <recommendedName>
        <fullName evidence="18">Bifunctional protein GlmU</fullName>
    </recommendedName>
    <domain>
        <recommendedName>
            <fullName evidence="18">UDP-N-acetylglucosamine pyrophosphorylase</fullName>
            <ecNumber evidence="18">2.7.7.23</ecNumber>
        </recommendedName>
        <alternativeName>
            <fullName evidence="18">N-acetylglucosamine-1-phosphate uridyltransferase</fullName>
        </alternativeName>
    </domain>
    <domain>
        <recommendedName>
            <fullName evidence="18">Glucosamine-1-phosphate N-acetyltransferase</fullName>
            <ecNumber evidence="18">2.3.1.157</ecNumber>
        </recommendedName>
    </domain>
</protein>
<keyword evidence="8 18" id="KW-0677">Repeat</keyword>
<gene>
    <name evidence="18 20" type="primary">glmU</name>
    <name evidence="20" type="ORF">QWI16_05635</name>
</gene>
<evidence type="ECO:0000313" key="20">
    <source>
        <dbReference type="EMBL" id="MDO3381648.1"/>
    </source>
</evidence>
<comment type="catalytic activity">
    <reaction evidence="15 18">
        <text>alpha-D-glucosamine 1-phosphate + acetyl-CoA = N-acetyl-alpha-D-glucosamine 1-phosphate + CoA + H(+)</text>
        <dbReference type="Rhea" id="RHEA:13725"/>
        <dbReference type="ChEBI" id="CHEBI:15378"/>
        <dbReference type="ChEBI" id="CHEBI:57287"/>
        <dbReference type="ChEBI" id="CHEBI:57288"/>
        <dbReference type="ChEBI" id="CHEBI:57776"/>
        <dbReference type="ChEBI" id="CHEBI:58516"/>
        <dbReference type="EC" id="2.3.1.157"/>
    </reaction>
</comment>
<feature type="binding site" evidence="18">
    <location>
        <position position="382"/>
    </location>
    <ligand>
        <name>UDP-N-acetyl-alpha-D-glucosamine</name>
        <dbReference type="ChEBI" id="CHEBI:57705"/>
    </ligand>
</feature>
<feature type="region of interest" description="N-acetyltransferase" evidence="18">
    <location>
        <begin position="256"/>
        <end position="460"/>
    </location>
</feature>
<evidence type="ECO:0000256" key="18">
    <source>
        <dbReference type="HAMAP-Rule" id="MF_01631"/>
    </source>
</evidence>
<feature type="binding site" evidence="18">
    <location>
        <position position="144"/>
    </location>
    <ligand>
        <name>UDP-N-acetyl-alpha-D-glucosamine</name>
        <dbReference type="ChEBI" id="CHEBI:57705"/>
    </ligand>
</feature>